<protein>
    <submittedName>
        <fullName evidence="9">Uncharacterized protein</fullName>
    </submittedName>
</protein>
<evidence type="ECO:0000256" key="8">
    <source>
        <dbReference type="SAM" id="MobiDB-lite"/>
    </source>
</evidence>
<dbReference type="GO" id="GO:0005737">
    <property type="term" value="C:cytoplasm"/>
    <property type="evidence" value="ECO:0007669"/>
    <property type="project" value="TreeGrafter"/>
</dbReference>
<keyword evidence="1" id="KW-0132">Cell division</keyword>
<feature type="region of interest" description="Disordered" evidence="8">
    <location>
        <begin position="570"/>
        <end position="603"/>
    </location>
</feature>
<dbReference type="InParanoid" id="A0A6L2PNH8"/>
<dbReference type="GO" id="GO:0005680">
    <property type="term" value="C:anaphase-promoting complex"/>
    <property type="evidence" value="ECO:0007669"/>
    <property type="project" value="TreeGrafter"/>
</dbReference>
<organism evidence="9 10">
    <name type="scientific">Coptotermes formosanus</name>
    <name type="common">Formosan subterranean termite</name>
    <dbReference type="NCBI Taxonomy" id="36987"/>
    <lineage>
        <taxon>Eukaryota</taxon>
        <taxon>Metazoa</taxon>
        <taxon>Ecdysozoa</taxon>
        <taxon>Arthropoda</taxon>
        <taxon>Hexapoda</taxon>
        <taxon>Insecta</taxon>
        <taxon>Pterygota</taxon>
        <taxon>Neoptera</taxon>
        <taxon>Polyneoptera</taxon>
        <taxon>Dictyoptera</taxon>
        <taxon>Blattodea</taxon>
        <taxon>Blattoidea</taxon>
        <taxon>Termitoidae</taxon>
        <taxon>Rhinotermitidae</taxon>
        <taxon>Coptotermes</taxon>
    </lineage>
</organism>
<proteinExistence type="predicted"/>
<dbReference type="Proteomes" id="UP000502823">
    <property type="component" value="Unassembled WGS sequence"/>
</dbReference>
<evidence type="ECO:0000256" key="3">
    <source>
        <dbReference type="ARBA" id="ARBA00022776"/>
    </source>
</evidence>
<name>A0A6L2PNH8_COPFO</name>
<dbReference type="OrthoDB" id="10006270at2759"/>
<dbReference type="PANTHER" id="PTHR12558:SF9">
    <property type="entry name" value="CELL DIVISION CYCLE PROTEIN 16 HOMOLOG"/>
    <property type="match status" value="1"/>
</dbReference>
<keyword evidence="6" id="KW-0131">Cell cycle</keyword>
<dbReference type="GO" id="GO:0045842">
    <property type="term" value="P:positive regulation of mitotic metaphase/anaphase transition"/>
    <property type="evidence" value="ECO:0007669"/>
    <property type="project" value="TreeGrafter"/>
</dbReference>
<dbReference type="Gene3D" id="1.25.40.10">
    <property type="entry name" value="Tetratricopeptide repeat domain"/>
    <property type="match status" value="1"/>
</dbReference>
<dbReference type="PROSITE" id="PS50005">
    <property type="entry name" value="TPR"/>
    <property type="match status" value="2"/>
</dbReference>
<dbReference type="Pfam" id="PF13181">
    <property type="entry name" value="TPR_8"/>
    <property type="match status" value="1"/>
</dbReference>
<keyword evidence="4" id="KW-0833">Ubl conjugation pathway</keyword>
<dbReference type="GO" id="GO:0016567">
    <property type="term" value="P:protein ubiquitination"/>
    <property type="evidence" value="ECO:0007669"/>
    <property type="project" value="TreeGrafter"/>
</dbReference>
<accession>A0A6L2PNH8</accession>
<evidence type="ECO:0000256" key="4">
    <source>
        <dbReference type="ARBA" id="ARBA00022786"/>
    </source>
</evidence>
<keyword evidence="5 7" id="KW-0802">TPR repeat</keyword>
<sequence length="603" mass="68277">MEGDCEGTSLSEQSINIEKYRRLVKSYIDLHLYSAALFWADKVVWLSKGDPRDVYWLGQCMFLMKQYHRAAHLIRSRGLEKTHMLCYYLAVRCLLEAREFTEALQVLTDVEQEGTLFSNTCTSFESSIPAGCDDITPNLTSSILFLKGRVYEAMDNRGLAADCYKQALRCDVHCYEAFEALVQHQMLSAQEEHELLESLPLSQQCVTAEEQLLLLLYESKLKKYHAPSKLLPPPPPALATNLDLAVAQAERHYYNCNYQQCSQITEDVLKKDPYHSSCLPVHISCLVELKKANQLFYLAHRLVDLYPEMAISWYAVGCYYYVIGKSDPARRYLGKATTLDKLFSPAWLAYGHSFAAENEHDQAMAAYFKASQLMKGCHLPLLYIGLECGLTNNVKLADKFFLQSQSIAPQDPFVMHEMGVICFQNHDYEAAERHFSEALSRLQAIKEPVLPDKWEPLLNNLGHTYRKLQKYDKALEYHRQALVLSPLNPSTYSAMGFVHALIGNNEEAVDAFHKALGICRDDTFSTTMLTYVIEQLAEDTPPYRGAPKHVPPLVPLDNVDVSAVTLDSVTTPDCSETHSSSSAVRFEEDMQDSSVDEAHHDVS</sequence>
<evidence type="ECO:0000256" key="5">
    <source>
        <dbReference type="ARBA" id="ARBA00022803"/>
    </source>
</evidence>
<feature type="repeat" description="TPR" evidence="7">
    <location>
        <begin position="455"/>
        <end position="488"/>
    </location>
</feature>
<dbReference type="SUPFAM" id="SSF81901">
    <property type="entry name" value="HCP-like"/>
    <property type="match status" value="1"/>
</dbReference>
<evidence type="ECO:0000256" key="7">
    <source>
        <dbReference type="PROSITE-ProRule" id="PRU00339"/>
    </source>
</evidence>
<comment type="caution">
    <text evidence="9">The sequence shown here is derived from an EMBL/GenBank/DDBJ whole genome shotgun (WGS) entry which is preliminary data.</text>
</comment>
<keyword evidence="3" id="KW-0498">Mitosis</keyword>
<dbReference type="GO" id="GO:0051301">
    <property type="term" value="P:cell division"/>
    <property type="evidence" value="ECO:0007669"/>
    <property type="project" value="UniProtKB-KW"/>
</dbReference>
<dbReference type="FunCoup" id="A0A6L2PNH8">
    <property type="interactions" value="1784"/>
</dbReference>
<dbReference type="GO" id="GO:0031145">
    <property type="term" value="P:anaphase-promoting complex-dependent catabolic process"/>
    <property type="evidence" value="ECO:0007669"/>
    <property type="project" value="TreeGrafter"/>
</dbReference>
<evidence type="ECO:0000313" key="10">
    <source>
        <dbReference type="Proteomes" id="UP000502823"/>
    </source>
</evidence>
<dbReference type="SUPFAM" id="SSF48452">
    <property type="entry name" value="TPR-like"/>
    <property type="match status" value="2"/>
</dbReference>
<evidence type="ECO:0000256" key="1">
    <source>
        <dbReference type="ARBA" id="ARBA00022618"/>
    </source>
</evidence>
<feature type="repeat" description="TPR" evidence="7">
    <location>
        <begin position="489"/>
        <end position="522"/>
    </location>
</feature>
<feature type="compositionally biased region" description="Polar residues" evidence="8">
    <location>
        <begin position="570"/>
        <end position="583"/>
    </location>
</feature>
<evidence type="ECO:0000313" key="9">
    <source>
        <dbReference type="EMBL" id="GFG33884.1"/>
    </source>
</evidence>
<evidence type="ECO:0000256" key="2">
    <source>
        <dbReference type="ARBA" id="ARBA00022737"/>
    </source>
</evidence>
<dbReference type="AlphaFoldDB" id="A0A6L2PNH8"/>
<keyword evidence="2" id="KW-0677">Repeat</keyword>
<keyword evidence="10" id="KW-1185">Reference proteome</keyword>
<dbReference type="Pfam" id="PF13424">
    <property type="entry name" value="TPR_12"/>
    <property type="match status" value="1"/>
</dbReference>
<dbReference type="Pfam" id="PF12895">
    <property type="entry name" value="ANAPC3"/>
    <property type="match status" value="1"/>
</dbReference>
<dbReference type="InterPro" id="IPR019734">
    <property type="entry name" value="TPR_rpt"/>
</dbReference>
<dbReference type="SMART" id="SM00028">
    <property type="entry name" value="TPR"/>
    <property type="match status" value="7"/>
</dbReference>
<dbReference type="InterPro" id="IPR011990">
    <property type="entry name" value="TPR-like_helical_dom_sf"/>
</dbReference>
<reference evidence="10" key="1">
    <citation type="submission" date="2020-01" db="EMBL/GenBank/DDBJ databases">
        <title>Draft genome sequence of the Termite Coptotermes fromosanus.</title>
        <authorList>
            <person name="Itakura S."/>
            <person name="Yosikawa Y."/>
            <person name="Umezawa K."/>
        </authorList>
    </citation>
    <scope>NUCLEOTIDE SEQUENCE [LARGE SCALE GENOMIC DNA]</scope>
</reference>
<gene>
    <name evidence="9" type="ORF">Cfor_09855</name>
</gene>
<evidence type="ECO:0000256" key="6">
    <source>
        <dbReference type="ARBA" id="ARBA00023306"/>
    </source>
</evidence>
<dbReference type="EMBL" id="BLKM01000459">
    <property type="protein sequence ID" value="GFG33884.1"/>
    <property type="molecule type" value="Genomic_DNA"/>
</dbReference>
<dbReference type="PANTHER" id="PTHR12558">
    <property type="entry name" value="CELL DIVISION CYCLE 16,23,27"/>
    <property type="match status" value="1"/>
</dbReference>
<dbReference type="PROSITE" id="PS50293">
    <property type="entry name" value="TPR_REGION"/>
    <property type="match status" value="1"/>
</dbReference>